<dbReference type="PANTHER" id="PTHR24373:SF370">
    <property type="entry name" value="FISH-LIPS, ISOFORM E"/>
    <property type="match status" value="1"/>
</dbReference>
<evidence type="ECO:0000256" key="1">
    <source>
        <dbReference type="ARBA" id="ARBA00022614"/>
    </source>
</evidence>
<dbReference type="Gene3D" id="3.80.10.10">
    <property type="entry name" value="Ribonuclease Inhibitor"/>
    <property type="match status" value="2"/>
</dbReference>
<dbReference type="PANTHER" id="PTHR24373">
    <property type="entry name" value="SLIT RELATED LEUCINE-RICH REPEAT NEURONAL PROTEIN"/>
    <property type="match status" value="1"/>
</dbReference>
<dbReference type="Proteomes" id="UP000230750">
    <property type="component" value="Unassembled WGS sequence"/>
</dbReference>
<keyword evidence="4" id="KW-0812">Transmembrane</keyword>
<gene>
    <name evidence="6" type="ORF">BSL78_09118</name>
</gene>
<keyword evidence="1" id="KW-0433">Leucine-rich repeat</keyword>
<dbReference type="PROSITE" id="PS51450">
    <property type="entry name" value="LRR"/>
    <property type="match status" value="1"/>
</dbReference>
<sequence length="383" mass="42004">MAYSADKMCVTVIFVTSFFIAASGSCDLNLTSRGYEEITPPPVDRKLLKMNLASNNLRNVTRGDFSIYDKLIYLNLSDNCITSLDDHAFEGLHGLQMLDLSGNPLRALKANAFTDMQLIHIYLESCELFWIGPDLFTGGLSHLKDLTLSRNLISYVPKKTFYALTYLVNLDISHNKIEVLASGMFNGSESIIKVDLGDNLLTEIPVGIFKGLPKLNYIILSNNPLTPRLVLEFSSLSPVFLSVDNCSLDQVPQVTSTSSSKNTIEISISGNQMNCKCDTFTGKVSEAGTTIFTCSDATSDGRDPTENICEIGKGNQMTSTVQPKGGNTHALNGDETTDCSKCELPNNGQHISVSVVVLAVLLMILIIVIIVQRRQLKKKRTIK</sequence>
<evidence type="ECO:0000313" key="7">
    <source>
        <dbReference type="Proteomes" id="UP000230750"/>
    </source>
</evidence>
<dbReference type="SMART" id="SM00369">
    <property type="entry name" value="LRR_TYP"/>
    <property type="match status" value="5"/>
</dbReference>
<dbReference type="Pfam" id="PF13855">
    <property type="entry name" value="LRR_8"/>
    <property type="match status" value="2"/>
</dbReference>
<keyword evidence="7" id="KW-1185">Reference proteome</keyword>
<dbReference type="InterPro" id="IPR050328">
    <property type="entry name" value="Dev_Immune_Receptor"/>
</dbReference>
<keyword evidence="3" id="KW-0677">Repeat</keyword>
<feature type="signal peptide" evidence="5">
    <location>
        <begin position="1"/>
        <end position="24"/>
    </location>
</feature>
<dbReference type="InterPro" id="IPR001611">
    <property type="entry name" value="Leu-rich_rpt"/>
</dbReference>
<feature type="chain" id="PRO_5013688113" evidence="5">
    <location>
        <begin position="25"/>
        <end position="383"/>
    </location>
</feature>
<organism evidence="6 7">
    <name type="scientific">Stichopus japonicus</name>
    <name type="common">Sea cucumber</name>
    <dbReference type="NCBI Taxonomy" id="307972"/>
    <lineage>
        <taxon>Eukaryota</taxon>
        <taxon>Metazoa</taxon>
        <taxon>Echinodermata</taxon>
        <taxon>Eleutherozoa</taxon>
        <taxon>Echinozoa</taxon>
        <taxon>Holothuroidea</taxon>
        <taxon>Aspidochirotacea</taxon>
        <taxon>Aspidochirotida</taxon>
        <taxon>Stichopodidae</taxon>
        <taxon>Apostichopus</taxon>
    </lineage>
</organism>
<evidence type="ECO:0000256" key="2">
    <source>
        <dbReference type="ARBA" id="ARBA00022729"/>
    </source>
</evidence>
<dbReference type="InterPro" id="IPR032675">
    <property type="entry name" value="LRR_dom_sf"/>
</dbReference>
<dbReference type="InterPro" id="IPR003591">
    <property type="entry name" value="Leu-rich_rpt_typical-subtyp"/>
</dbReference>
<evidence type="ECO:0000256" key="4">
    <source>
        <dbReference type="SAM" id="Phobius"/>
    </source>
</evidence>
<keyword evidence="4" id="KW-0472">Membrane</keyword>
<feature type="transmembrane region" description="Helical" evidence="4">
    <location>
        <begin position="351"/>
        <end position="371"/>
    </location>
</feature>
<dbReference type="STRING" id="307972.A0A2G8L157"/>
<dbReference type="EMBL" id="MRZV01000268">
    <property type="protein sequence ID" value="PIK53981.1"/>
    <property type="molecule type" value="Genomic_DNA"/>
</dbReference>
<reference evidence="6 7" key="1">
    <citation type="journal article" date="2017" name="PLoS Biol.">
        <title>The sea cucumber genome provides insights into morphological evolution and visceral regeneration.</title>
        <authorList>
            <person name="Zhang X."/>
            <person name="Sun L."/>
            <person name="Yuan J."/>
            <person name="Sun Y."/>
            <person name="Gao Y."/>
            <person name="Zhang L."/>
            <person name="Li S."/>
            <person name="Dai H."/>
            <person name="Hamel J.F."/>
            <person name="Liu C."/>
            <person name="Yu Y."/>
            <person name="Liu S."/>
            <person name="Lin W."/>
            <person name="Guo K."/>
            <person name="Jin S."/>
            <person name="Xu P."/>
            <person name="Storey K.B."/>
            <person name="Huan P."/>
            <person name="Zhang T."/>
            <person name="Zhou Y."/>
            <person name="Zhang J."/>
            <person name="Lin C."/>
            <person name="Li X."/>
            <person name="Xing L."/>
            <person name="Huo D."/>
            <person name="Sun M."/>
            <person name="Wang L."/>
            <person name="Mercier A."/>
            <person name="Li F."/>
            <person name="Yang H."/>
            <person name="Xiang J."/>
        </authorList>
    </citation>
    <scope>NUCLEOTIDE SEQUENCE [LARGE SCALE GENOMIC DNA]</scope>
    <source>
        <strain evidence="6">Shaxun</strain>
        <tissue evidence="6">Muscle</tissue>
    </source>
</reference>
<comment type="caution">
    <text evidence="6">The sequence shown here is derived from an EMBL/GenBank/DDBJ whole genome shotgun (WGS) entry which is preliminary data.</text>
</comment>
<evidence type="ECO:0000256" key="5">
    <source>
        <dbReference type="SAM" id="SignalP"/>
    </source>
</evidence>
<dbReference type="AlphaFoldDB" id="A0A2G8L157"/>
<dbReference type="GO" id="GO:0005615">
    <property type="term" value="C:extracellular space"/>
    <property type="evidence" value="ECO:0007669"/>
    <property type="project" value="TreeGrafter"/>
</dbReference>
<protein>
    <submittedName>
        <fullName evidence="6">Uncharacterized protein</fullName>
    </submittedName>
</protein>
<keyword evidence="4" id="KW-1133">Transmembrane helix</keyword>
<dbReference type="SUPFAM" id="SSF52058">
    <property type="entry name" value="L domain-like"/>
    <property type="match status" value="1"/>
</dbReference>
<keyword evidence="2 5" id="KW-0732">Signal</keyword>
<proteinExistence type="predicted"/>
<evidence type="ECO:0000256" key="3">
    <source>
        <dbReference type="ARBA" id="ARBA00022737"/>
    </source>
</evidence>
<accession>A0A2G8L157</accession>
<dbReference type="PROSITE" id="PS51257">
    <property type="entry name" value="PROKAR_LIPOPROTEIN"/>
    <property type="match status" value="1"/>
</dbReference>
<name>A0A2G8L157_STIJA</name>
<dbReference type="OrthoDB" id="676979at2759"/>
<evidence type="ECO:0000313" key="6">
    <source>
        <dbReference type="EMBL" id="PIK53981.1"/>
    </source>
</evidence>
<dbReference type="GO" id="GO:0031012">
    <property type="term" value="C:extracellular matrix"/>
    <property type="evidence" value="ECO:0007669"/>
    <property type="project" value="TreeGrafter"/>
</dbReference>